<dbReference type="EMBL" id="KC613815">
    <property type="protein sequence ID" value="AGH61246.1"/>
    <property type="molecule type" value="Genomic_DNA"/>
</dbReference>
<dbReference type="Gene3D" id="3.90.150.10">
    <property type="entry name" value="Variant Surface Glycoprotein, subunit A domain 1"/>
    <property type="match status" value="1"/>
</dbReference>
<evidence type="ECO:0000256" key="2">
    <source>
        <dbReference type="ARBA" id="ARBA00004609"/>
    </source>
</evidence>
<evidence type="ECO:0000256" key="5">
    <source>
        <dbReference type="ARBA" id="ARBA00023136"/>
    </source>
</evidence>
<dbReference type="VEuPathDB" id="TriTrypDB:Tb427_000433300"/>
<keyword evidence="6" id="KW-0325">Glycoprotein</keyword>
<evidence type="ECO:0000259" key="9">
    <source>
        <dbReference type="Pfam" id="PF10659"/>
    </source>
</evidence>
<evidence type="ECO:0000259" key="8">
    <source>
        <dbReference type="Pfam" id="PF00913"/>
    </source>
</evidence>
<keyword evidence="5" id="KW-0472">Membrane</keyword>
<feature type="domain" description="Trypanosome variant surface glycoprotein C-terminal" evidence="9">
    <location>
        <begin position="427"/>
        <end position="525"/>
    </location>
</feature>
<dbReference type="GO" id="GO:0042783">
    <property type="term" value="P:symbiont-mediated evasion of host immune response"/>
    <property type="evidence" value="ECO:0007669"/>
    <property type="project" value="InterPro"/>
</dbReference>
<reference evidence="10" key="2">
    <citation type="journal article" date="2014" name="Mol. Biochem. Parasitol.">
        <title>Capturing the variant surface glycoprotein repertoire (the VSGnome) of Trypanosoma brucei Lister 427.</title>
        <authorList>
            <person name="Cross G.A."/>
            <person name="Kim H.S."/>
            <person name="Wickstead B."/>
        </authorList>
    </citation>
    <scope>NUCLEOTIDE SEQUENCE</scope>
    <source>
        <strain evidence="10">Lister 427</strain>
    </source>
</reference>
<dbReference type="InterPro" id="IPR001812">
    <property type="entry name" value="Trypano_VSG_A_N_dom"/>
</dbReference>
<proteinExistence type="predicted"/>
<keyword evidence="7" id="KW-0449">Lipoprotein</keyword>
<name>M4T0Q8_9TRYP</name>
<dbReference type="AlphaFoldDB" id="M4T0Q8"/>
<keyword evidence="3" id="KW-1003">Cell membrane</keyword>
<organism evidence="10">
    <name type="scientific">Trypanosoma brucei</name>
    <dbReference type="NCBI Taxonomy" id="5691"/>
    <lineage>
        <taxon>Eukaryota</taxon>
        <taxon>Discoba</taxon>
        <taxon>Euglenozoa</taxon>
        <taxon>Kinetoplastea</taxon>
        <taxon>Metakinetoplastina</taxon>
        <taxon>Trypanosomatida</taxon>
        <taxon>Trypanosomatidae</taxon>
        <taxon>Trypanosoma</taxon>
    </lineage>
</organism>
<evidence type="ECO:0000256" key="3">
    <source>
        <dbReference type="ARBA" id="ARBA00022475"/>
    </source>
</evidence>
<evidence type="ECO:0000313" key="10">
    <source>
        <dbReference type="EMBL" id="AGH61246.1"/>
    </source>
</evidence>
<dbReference type="VEuPathDB" id="TriTrypDB:Tb927.11.20090"/>
<dbReference type="Pfam" id="PF00913">
    <property type="entry name" value="Trypan_glycop"/>
    <property type="match status" value="1"/>
</dbReference>
<protein>
    <submittedName>
        <fullName evidence="10">Variant surface glycoprotein 792</fullName>
    </submittedName>
</protein>
<dbReference type="Pfam" id="PF10659">
    <property type="entry name" value="Trypan_glycop_C"/>
    <property type="match status" value="1"/>
</dbReference>
<evidence type="ECO:0000256" key="4">
    <source>
        <dbReference type="ARBA" id="ARBA00022622"/>
    </source>
</evidence>
<evidence type="ECO:0000256" key="6">
    <source>
        <dbReference type="ARBA" id="ARBA00023180"/>
    </source>
</evidence>
<reference evidence="10" key="1">
    <citation type="submission" date="2013-02" db="EMBL/GenBank/DDBJ databases">
        <authorList>
            <person name="Cross G.A.M."/>
            <person name="Kim H.-S."/>
            <person name="Wickstead B."/>
        </authorList>
    </citation>
    <scope>NUCLEOTIDE SEQUENCE</scope>
    <source>
        <strain evidence="10">Lister 427</strain>
    </source>
</reference>
<dbReference type="InterPro" id="IPR019609">
    <property type="entry name" value="Variant_surf_glycoprt_trypan_C"/>
</dbReference>
<dbReference type="SUPFAM" id="SSF58087">
    <property type="entry name" value="Variant surface glycoprotein (N-terminal domain)"/>
    <property type="match status" value="1"/>
</dbReference>
<evidence type="ECO:0000256" key="7">
    <source>
        <dbReference type="ARBA" id="ARBA00023288"/>
    </source>
</evidence>
<accession>M4T0Q8</accession>
<dbReference type="VEuPathDB" id="TriTrypDB:Tb1125.11.20090"/>
<dbReference type="GO" id="GO:0005886">
    <property type="term" value="C:plasma membrane"/>
    <property type="evidence" value="ECO:0007669"/>
    <property type="project" value="UniProtKB-SubCell"/>
</dbReference>
<comment type="function">
    <text evidence="1">VSG forms a coat on the surface of the parasite. The trypanosome evades the immune response of the host by expressing a series of antigenically distinct VSGs from an estimated 1000 VSG genes.</text>
</comment>
<sequence length="537" mass="56136">MQPSAKVSQGKGGPSLPALIITLEITLSPADATSNAFKTSEIEKLCGLASGLHAAAGVSLKKLKQHAKAAEAGIANERKLLVAAVRSGQAAEALVFAAGAVNARRCAADAIEKLTESMPAALAAIVSTAAQSGQITGLVELLQKITASGSNRKCISDNGGTATTKTNTPTELGCPATITTSLAEAAEITSEHVTSTGFSKFTSAQNSLLVSGDSNCVFLKSGSTAVTELWETGRDVKILSGLLTIQGATAAGANANIEKADALGANFKTAGTANTQAKLIFDEVGKLVNIPSPECAAEEGAQLLEVLDAVKLNPLVARALIAAGTATATTAADKATKLINEVAKKESDQHTELNKLLKQIHANKLNGEKTETVTVDKLTSPTELAEALLFSVYDLKTKEQKKMICGPPASEPNSKVDQIQTKEFSDKKGTACTGECEWDKEKETCTPKKKGDGENKYGKTDSNRYTQHGTNKEACEKENTPGQPAVCSWIGKDKSGSDKGLKCHDSSFLINKKLALIADAFVSLVNFHDLKNFCSSL</sequence>
<dbReference type="GO" id="GO:0098552">
    <property type="term" value="C:side of membrane"/>
    <property type="evidence" value="ECO:0007669"/>
    <property type="project" value="UniProtKB-KW"/>
</dbReference>
<evidence type="ECO:0000256" key="1">
    <source>
        <dbReference type="ARBA" id="ARBA00002523"/>
    </source>
</evidence>
<comment type="subcellular location">
    <subcellularLocation>
        <location evidence="2">Cell membrane</location>
        <topology evidence="2">Lipid-anchor</topology>
        <topology evidence="2">GPI-anchor</topology>
    </subcellularLocation>
</comment>
<keyword evidence="4" id="KW-0336">GPI-anchor</keyword>
<feature type="domain" description="Trypanosome variant surface glycoprotein A-type N-terminal" evidence="8">
    <location>
        <begin position="21"/>
        <end position="390"/>
    </location>
</feature>